<evidence type="ECO:0000313" key="14">
    <source>
        <dbReference type="Proteomes" id="UP000054032"/>
    </source>
</evidence>
<dbReference type="CDD" id="cd05702">
    <property type="entry name" value="S1_Rrp5_repeat_hs11_sc8"/>
    <property type="match status" value="1"/>
</dbReference>
<dbReference type="PANTHER" id="PTHR23270">
    <property type="entry name" value="PROGRAMMED CELL DEATH PROTEIN 11 PRE-RRNA PROCESSING PROTEIN RRP5"/>
    <property type="match status" value="1"/>
</dbReference>
<dbReference type="GeneID" id="19127686"/>
<protein>
    <recommendedName>
        <fullName evidence="9">rRNA biogenesis protein RRP5</fullName>
    </recommendedName>
    <alternativeName>
        <fullName evidence="10">Ribosomal RNA-processing protein 5</fullName>
    </alternativeName>
</protein>
<feature type="domain" description="S1 motif" evidence="12">
    <location>
        <begin position="938"/>
        <end position="1014"/>
    </location>
</feature>
<dbReference type="Pfam" id="PF24685">
    <property type="entry name" value="OB_RRP5_4th"/>
    <property type="match status" value="1"/>
</dbReference>
<feature type="domain" description="S1 motif" evidence="12">
    <location>
        <begin position="830"/>
        <end position="899"/>
    </location>
</feature>
<dbReference type="Pfam" id="PF00575">
    <property type="entry name" value="S1"/>
    <property type="match status" value="3"/>
</dbReference>
<dbReference type="CDD" id="cd05706">
    <property type="entry name" value="S1_Rrp5_repeat_sc10"/>
    <property type="match status" value="1"/>
</dbReference>
<evidence type="ECO:0000256" key="1">
    <source>
        <dbReference type="ARBA" id="ARBA00002863"/>
    </source>
</evidence>
<keyword evidence="14" id="KW-1185">Reference proteome</keyword>
<evidence type="ECO:0000256" key="11">
    <source>
        <dbReference type="SAM" id="MobiDB-lite"/>
    </source>
</evidence>
<comment type="function">
    <text evidence="8">Involved in the biogenesis of rRNA. Required for the formation of 18S and 5.8S rRNA.</text>
</comment>
<feature type="compositionally biased region" description="Acidic residues" evidence="11">
    <location>
        <begin position="1438"/>
        <end position="1456"/>
    </location>
</feature>
<evidence type="ECO:0000313" key="13">
    <source>
        <dbReference type="EMBL" id="EUC47279.1"/>
    </source>
</evidence>
<keyword evidence="4" id="KW-0698">rRNA processing</keyword>
<feature type="domain" description="S1 motif" evidence="12">
    <location>
        <begin position="735"/>
        <end position="808"/>
    </location>
</feature>
<sequence>MGAVKRKAEQGATPSKKPKSTSSDRSAKRRKSDVDQQSPAKAKLENPAPPTSIFKDEEKKSFPRGGASVLTPLEHKQIQIKANQDVLFEQSGQKRPGGDDGEGYSDMGSEDDETKSAPKSKKKMTKKSKKTHESGDKEDVVKVETLSYKKLSPGTIVLGQITDISHQDIVLALPNNLVGYVPLTAVSDKLNERLEKLLKEDESDKEDGSDKDDFEDVDLRDLFSVGQYLRACITATSSEGAKARKRLELSIEPKLVNTGLTKRKIPVNGMIQASVVSNEDHGLVMDLGLNDATLKGFLPKGELGPNLQHSKVQEGAVFMCLVTGLNSDGRIVKLSADHTKAGNLTKGNTLTEAPTIDVFLPGTAVDLLVTENTPNTITGKILGLIDATADAYHSGATEKATDVSQKHKIGSKVKARVLFTCPGSDPRKVGVSLLDHVLSLSTRMSGKPKERKPPIDLLPTSTIVESAKVVKVAPSQGAFFDLGIKDVVGFAHISRLSDDKVDILSEEAGAFKLDSKHKARIVGYNALDGLFQLSLEKKVIDQPFLRIEDIKAGEVVKGKVHKLFADKSGATAVLVHLADGITGLVQEMHLADVRLQHPERKFREGLPVTARVLYTEPARHQIHLTLKKSLVNSEVKPWTNYEMISEGATGPGILVSVRRNGATVQFYNRVKAWLPVAEMSEAFIHDATRHFHSGQVVNVRVLSVDAKERQLLVSCKDPAAVDTNKEAAFNALNPGGIVKGTVVEKSDESVTLDIGNGVKGILRLGHLTDGSEKKDISTMKKIRVGGTLEDLVVLTKHGKSKMATVSNKPSLRKDAQASKLAISIEDLQAGETVHGFVRGILSDKVFVELGNGISGALFRSQLPEDMAAAPDFGLRKDQSITVRVTHVDVGKGLFWLSMKSEDEVASAKAAAAPPVKVAEPLVDPVDPKMTSTDDIKFGTLMTVRVRSVKDTQLNVELAVNVPGRISVSELFEDWDSIPDKKRPTAHFKMNDTIQARVLGRHDPRNFRFLPITSRSSNKTTTYEMTAKTEEIKSEVDVLSLDKVTTGSSYVAFINNIADRHVWVNISANIRGRIDFFDLTDDLEKLSDVEKNFPVGSALKVRVKAVDAANGKLDLTAASTVTGKSMSLQDLKVGHVLPARVTKLHDASIVVQINESIAAPIFMEQLADDYDKAQPKNFVVGDVLRVCVIDIDVPNKKLGLSARPSRVLSSSLPVKDPEITDRTQLKVNQVVRGFVKHIANNGVYVRLGPHVEGYVRVSHLSDEYIKDWKSAFHVDQLVTGKVISNKEDQRNPQLSLKTSVIKTDYVEPLEFATLKIGQIVTAKVRHVEDYGVFLIVDNSNNVSGLCHISQIADAAVDKEKLKDMYKKDDVVKAKVIKVDPKSRKVSFTLKYSQVKGEGEGEDEEMEDASDVEQSGDDDSEGGVELDDDVDMRSVRSAESDDDIELADADSSENESDNDESKATPKGLSTSGFDWTGATLDFDQQKGAADSESEDDAPKKKKKSKKATIKEDRTGDLDAYGPQSVADYERLLLGQPNSAELWVRYMVFQRELNEIEKARQIARRALATINPREEKEKLDVWTALLHLENDFSSDDVINAVFKEACQNNDDREIHERMIKIYISSGKIDKADELYQSMMKNKSFTADPKFWLSYAAFLIDVIQPPSPARARALLQRATQSVAAPQHRYLTQKFAALEFKSPNGDTERGRTIFEGLVDTFAKKGDVWDMYLMLEQSHGEADKVRDLFERMTKVGKSSRIRGVFKKWVEWENSVGNKKGVEKVKKLEEAWREKKAEEAGKDDE</sequence>
<dbReference type="PANTHER" id="PTHR23270:SF10">
    <property type="entry name" value="PROTEIN RRP5 HOMOLOG"/>
    <property type="match status" value="1"/>
</dbReference>
<evidence type="ECO:0000256" key="10">
    <source>
        <dbReference type="ARBA" id="ARBA00076674"/>
    </source>
</evidence>
<dbReference type="CDD" id="cd05693">
    <property type="entry name" value="S1_Rrp5_repeat_hs1_sc1"/>
    <property type="match status" value="1"/>
</dbReference>
<feature type="compositionally biased region" description="Basic residues" evidence="11">
    <location>
        <begin position="118"/>
        <end position="130"/>
    </location>
</feature>
<dbReference type="InterPro" id="IPR048058">
    <property type="entry name" value="Rrp5_S1_rpt_hs11_sc8"/>
</dbReference>
<feature type="domain" description="S1 motif" evidence="12">
    <location>
        <begin position="154"/>
        <end position="252"/>
    </location>
</feature>
<feature type="domain" description="S1 motif" evidence="12">
    <location>
        <begin position="1227"/>
        <end position="1296"/>
    </location>
</feature>
<dbReference type="InterPro" id="IPR003107">
    <property type="entry name" value="HAT"/>
</dbReference>
<dbReference type="GO" id="GO:0003723">
    <property type="term" value="F:RNA binding"/>
    <property type="evidence" value="ECO:0007669"/>
    <property type="project" value="TreeGrafter"/>
</dbReference>
<dbReference type="eggNOG" id="KOG1070">
    <property type="taxonomic scope" value="Eukaryota"/>
</dbReference>
<dbReference type="SUPFAM" id="SSF50249">
    <property type="entry name" value="Nucleic acid-binding proteins"/>
    <property type="match status" value="12"/>
</dbReference>
<evidence type="ECO:0000256" key="5">
    <source>
        <dbReference type="ARBA" id="ARBA00022553"/>
    </source>
</evidence>
<dbReference type="InterPro" id="IPR048059">
    <property type="entry name" value="Rrp5_S1_rpt_hs1_sc1"/>
</dbReference>
<feature type="compositionally biased region" description="Acidic residues" evidence="11">
    <location>
        <begin position="99"/>
        <end position="113"/>
    </location>
</feature>
<feature type="domain" description="S1 motif" evidence="12">
    <location>
        <begin position="1133"/>
        <end position="1202"/>
    </location>
</feature>
<evidence type="ECO:0000256" key="4">
    <source>
        <dbReference type="ARBA" id="ARBA00022552"/>
    </source>
</evidence>
<dbReference type="Pfam" id="PF05843">
    <property type="entry name" value="Suf"/>
    <property type="match status" value="1"/>
</dbReference>
<evidence type="ECO:0000256" key="3">
    <source>
        <dbReference type="ARBA" id="ARBA00022517"/>
    </source>
</evidence>
<keyword evidence="7" id="KW-0539">Nucleus</keyword>
<dbReference type="RefSeq" id="XP_007686174.1">
    <property type="nucleotide sequence ID" value="XM_007687984.1"/>
</dbReference>
<comment type="subcellular location">
    <subcellularLocation>
        <location evidence="2">Nucleus</location>
        <location evidence="2">Nucleolus</location>
    </subcellularLocation>
</comment>
<dbReference type="CDD" id="cd05707">
    <property type="entry name" value="S1_Rrp5_repeat_sc11"/>
    <property type="match status" value="1"/>
</dbReference>
<dbReference type="FunFam" id="2.40.50.140:FF:000103">
    <property type="entry name" value="protein RRP5 homolog"/>
    <property type="match status" value="3"/>
</dbReference>
<dbReference type="GO" id="GO:0032040">
    <property type="term" value="C:small-subunit processome"/>
    <property type="evidence" value="ECO:0007669"/>
    <property type="project" value="TreeGrafter"/>
</dbReference>
<dbReference type="FunFam" id="2.40.50.140:FF:000278">
    <property type="entry name" value="rRNA biogenesis protein rrp5"/>
    <property type="match status" value="1"/>
</dbReference>
<dbReference type="EMBL" id="KI963954">
    <property type="protein sequence ID" value="EUC47279.1"/>
    <property type="molecule type" value="Genomic_DNA"/>
</dbReference>
<dbReference type="FunFam" id="2.40.50.140:FF:000155">
    <property type="entry name" value="rRNA biogenesis protein RRP5"/>
    <property type="match status" value="1"/>
</dbReference>
<evidence type="ECO:0000256" key="7">
    <source>
        <dbReference type="ARBA" id="ARBA00023242"/>
    </source>
</evidence>
<evidence type="ECO:0000256" key="8">
    <source>
        <dbReference type="ARBA" id="ARBA00055575"/>
    </source>
</evidence>
<dbReference type="SUPFAM" id="SSF48452">
    <property type="entry name" value="TPR-like"/>
    <property type="match status" value="2"/>
</dbReference>
<feature type="domain" description="S1 motif" evidence="12">
    <location>
        <begin position="647"/>
        <end position="716"/>
    </location>
</feature>
<dbReference type="FunFam" id="2.40.50.140:FF:000196">
    <property type="entry name" value="rRNA biogenesis protein RRP5"/>
    <property type="match status" value="1"/>
</dbReference>
<dbReference type="OrthoDB" id="412781at2759"/>
<dbReference type="InterPro" id="IPR008847">
    <property type="entry name" value="Suf"/>
</dbReference>
<keyword evidence="5" id="KW-0597">Phosphoprotein</keyword>
<evidence type="ECO:0000256" key="6">
    <source>
        <dbReference type="ARBA" id="ARBA00022737"/>
    </source>
</evidence>
<evidence type="ECO:0000256" key="9">
    <source>
        <dbReference type="ARBA" id="ARBA00073619"/>
    </source>
</evidence>
<proteinExistence type="predicted"/>
<dbReference type="CDD" id="cd05698">
    <property type="entry name" value="S1_Rrp5_repeat_hs6_sc5"/>
    <property type="match status" value="1"/>
</dbReference>
<feature type="domain" description="S1 motif" evidence="12">
    <location>
        <begin position="461"/>
        <end position="536"/>
    </location>
</feature>
<dbReference type="Proteomes" id="UP000054032">
    <property type="component" value="Unassembled WGS sequence"/>
</dbReference>
<dbReference type="CDD" id="cd05697">
    <property type="entry name" value="S1_Rrp5_repeat_hs5"/>
    <property type="match status" value="1"/>
</dbReference>
<dbReference type="Pfam" id="PF23459">
    <property type="entry name" value="S1_RRP5"/>
    <property type="match status" value="2"/>
</dbReference>
<dbReference type="Gene3D" id="2.40.50.140">
    <property type="entry name" value="Nucleic acid-binding proteins"/>
    <property type="match status" value="11"/>
</dbReference>
<dbReference type="STRING" id="930090.W6ZIQ6"/>
<dbReference type="KEGG" id="bor:COCMIDRAFT_90446"/>
<accession>W6ZIQ6</accession>
<feature type="domain" description="S1 motif" evidence="12">
    <location>
        <begin position="268"/>
        <end position="337"/>
    </location>
</feature>
<dbReference type="InterPro" id="IPR057302">
    <property type="entry name" value="Rrp5_S1"/>
</dbReference>
<evidence type="ECO:0000256" key="2">
    <source>
        <dbReference type="ARBA" id="ARBA00004604"/>
    </source>
</evidence>
<feature type="domain" description="S1 motif" evidence="12">
    <location>
        <begin position="553"/>
        <end position="627"/>
    </location>
</feature>
<dbReference type="GO" id="GO:0006364">
    <property type="term" value="P:rRNA processing"/>
    <property type="evidence" value="ECO:0007669"/>
    <property type="project" value="UniProtKB-KW"/>
</dbReference>
<organism evidence="13 14">
    <name type="scientific">Bipolaris oryzae ATCC 44560</name>
    <dbReference type="NCBI Taxonomy" id="930090"/>
    <lineage>
        <taxon>Eukaryota</taxon>
        <taxon>Fungi</taxon>
        <taxon>Dikarya</taxon>
        <taxon>Ascomycota</taxon>
        <taxon>Pezizomycotina</taxon>
        <taxon>Dothideomycetes</taxon>
        <taxon>Pleosporomycetidae</taxon>
        <taxon>Pleosporales</taxon>
        <taxon>Pleosporineae</taxon>
        <taxon>Pleosporaceae</taxon>
        <taxon>Bipolaris</taxon>
    </lineage>
</organism>
<dbReference type="PROSITE" id="PS50126">
    <property type="entry name" value="S1"/>
    <property type="match status" value="12"/>
</dbReference>
<keyword evidence="6" id="KW-0677">Repeat</keyword>
<keyword evidence="3" id="KW-0690">Ribosome biogenesis</keyword>
<dbReference type="HOGENOM" id="CLU_000845_0_0_1"/>
<dbReference type="FunFam" id="2.40.50.140:FF:000279">
    <property type="entry name" value="rRNA biogenesis protein rrp5"/>
    <property type="match status" value="1"/>
</dbReference>
<feature type="domain" description="S1 motif" evidence="12">
    <location>
        <begin position="1046"/>
        <end position="1117"/>
    </location>
</feature>
<reference evidence="13 14" key="1">
    <citation type="journal article" date="2013" name="PLoS Genet.">
        <title>Comparative genome structure, secondary metabolite, and effector coding capacity across Cochliobolus pathogens.</title>
        <authorList>
            <person name="Condon B.J."/>
            <person name="Leng Y."/>
            <person name="Wu D."/>
            <person name="Bushley K.E."/>
            <person name="Ohm R.A."/>
            <person name="Otillar R."/>
            <person name="Martin J."/>
            <person name="Schackwitz W."/>
            <person name="Grimwood J."/>
            <person name="MohdZainudin N."/>
            <person name="Xue C."/>
            <person name="Wang R."/>
            <person name="Manning V.A."/>
            <person name="Dhillon B."/>
            <person name="Tu Z.J."/>
            <person name="Steffenson B.J."/>
            <person name="Salamov A."/>
            <person name="Sun H."/>
            <person name="Lowry S."/>
            <person name="LaButti K."/>
            <person name="Han J."/>
            <person name="Copeland A."/>
            <person name="Lindquist E."/>
            <person name="Barry K."/>
            <person name="Schmutz J."/>
            <person name="Baker S.E."/>
            <person name="Ciuffetti L.M."/>
            <person name="Grigoriev I.V."/>
            <person name="Zhong S."/>
            <person name="Turgeon B.G."/>
        </authorList>
    </citation>
    <scope>NUCLEOTIDE SEQUENCE [LARGE SCALE GENOMIC DNA]</scope>
    <source>
        <strain evidence="13 14">ATCC 44560</strain>
    </source>
</reference>
<evidence type="ECO:0000259" key="12">
    <source>
        <dbReference type="PROSITE" id="PS50126"/>
    </source>
</evidence>
<dbReference type="SMART" id="SM00316">
    <property type="entry name" value="S1"/>
    <property type="match status" value="13"/>
</dbReference>
<dbReference type="InterPro" id="IPR045209">
    <property type="entry name" value="Rrp5"/>
</dbReference>
<name>W6ZIQ6_COCMI</name>
<feature type="region of interest" description="Disordered" evidence="11">
    <location>
        <begin position="1392"/>
        <end position="1517"/>
    </location>
</feature>
<feature type="domain" description="S1 motif" evidence="12">
    <location>
        <begin position="1316"/>
        <end position="1389"/>
    </location>
</feature>
<gene>
    <name evidence="13" type="ORF">COCMIDRAFT_90446</name>
</gene>
<dbReference type="CDD" id="cd05703">
    <property type="entry name" value="S1_Rrp5_repeat_hs12_sc9"/>
    <property type="match status" value="1"/>
</dbReference>
<feature type="region of interest" description="Disordered" evidence="11">
    <location>
        <begin position="1"/>
        <end position="138"/>
    </location>
</feature>
<dbReference type="SMART" id="SM00386">
    <property type="entry name" value="HAT"/>
    <property type="match status" value="6"/>
</dbReference>
<dbReference type="InterPro" id="IPR003029">
    <property type="entry name" value="S1_domain"/>
</dbReference>
<dbReference type="InterPro" id="IPR012340">
    <property type="entry name" value="NA-bd_OB-fold"/>
</dbReference>
<comment type="function">
    <text evidence="1">Component of the cleavage factor IA (CFIA) complex, which is involved in the endonucleolytic cleavage during polyadenylation-dependent pre-mRNA 3'-end formation.</text>
</comment>
<feature type="compositionally biased region" description="Acidic residues" evidence="11">
    <location>
        <begin position="1398"/>
        <end position="1428"/>
    </location>
</feature>
<dbReference type="InterPro" id="IPR011990">
    <property type="entry name" value="TPR-like_helical_dom_sf"/>
</dbReference>
<dbReference type="InterPro" id="IPR057301">
    <property type="entry name" value="Rrp5_OB_4th"/>
</dbReference>
<dbReference type="Gene3D" id="1.25.40.10">
    <property type="entry name" value="Tetratricopeptide repeat domain"/>
    <property type="match status" value="2"/>
</dbReference>